<dbReference type="SUPFAM" id="SSF110087">
    <property type="entry name" value="DR1885-like metal-binding protein"/>
    <property type="match status" value="1"/>
</dbReference>
<evidence type="ECO:0000256" key="1">
    <source>
        <dbReference type="SAM" id="MobiDB-lite"/>
    </source>
</evidence>
<reference evidence="2 3" key="1">
    <citation type="submission" date="2019-07" db="EMBL/GenBank/DDBJ databases">
        <title>Whole genome shotgun sequence of Methylobacterium gnaphalii NBRC 107716.</title>
        <authorList>
            <person name="Hosoyama A."/>
            <person name="Uohara A."/>
            <person name="Ohji S."/>
            <person name="Ichikawa N."/>
        </authorList>
    </citation>
    <scope>NUCLEOTIDE SEQUENCE [LARGE SCALE GENOMIC DNA]</scope>
    <source>
        <strain evidence="2 3">NBRC 107716</strain>
    </source>
</reference>
<dbReference type="InterPro" id="IPR007410">
    <property type="entry name" value="LpqE-like"/>
</dbReference>
<keyword evidence="3" id="KW-1185">Reference proteome</keyword>
<gene>
    <name evidence="2" type="ORF">MGN01_25500</name>
</gene>
<organism evidence="2 3">
    <name type="scientific">Methylobacterium gnaphalii</name>
    <dbReference type="NCBI Taxonomy" id="1010610"/>
    <lineage>
        <taxon>Bacteria</taxon>
        <taxon>Pseudomonadati</taxon>
        <taxon>Pseudomonadota</taxon>
        <taxon>Alphaproteobacteria</taxon>
        <taxon>Hyphomicrobiales</taxon>
        <taxon>Methylobacteriaceae</taxon>
        <taxon>Methylobacterium</taxon>
    </lineage>
</organism>
<dbReference type="Proteomes" id="UP000321750">
    <property type="component" value="Unassembled WGS sequence"/>
</dbReference>
<proteinExistence type="predicted"/>
<dbReference type="Gene3D" id="2.60.40.1890">
    <property type="entry name" value="PCu(A)C copper chaperone"/>
    <property type="match status" value="1"/>
</dbReference>
<sequence length="177" mass="17931">MQTDASRNGPALIRADDTEDPMRQTPITLPALALAFAVLGSGAAMAADTMIGSLKISHPWAPATPEGAKAAPGYFTITNTGSAPDRLVGGSFADANEVEIVAGSGKATKAIEGGLPINPGETVALSPTGPHLMFTGLIGSLDRGETAQSILRFENAGTGVVEFAIEGAAAKAGRHKH</sequence>
<comment type="caution">
    <text evidence="2">The sequence shown here is derived from an EMBL/GenBank/DDBJ whole genome shotgun (WGS) entry which is preliminary data.</text>
</comment>
<dbReference type="Pfam" id="PF04314">
    <property type="entry name" value="PCuAC"/>
    <property type="match status" value="1"/>
</dbReference>
<evidence type="ECO:0000313" key="3">
    <source>
        <dbReference type="Proteomes" id="UP000321750"/>
    </source>
</evidence>
<dbReference type="AlphaFoldDB" id="A0A512JL74"/>
<dbReference type="PANTHER" id="PTHR36302:SF1">
    <property type="entry name" value="COPPER CHAPERONE PCU(A)C"/>
    <property type="match status" value="1"/>
</dbReference>
<feature type="region of interest" description="Disordered" evidence="1">
    <location>
        <begin position="1"/>
        <end position="22"/>
    </location>
</feature>
<protein>
    <recommendedName>
        <fullName evidence="4">Copper chaperone PCu(A)C</fullName>
    </recommendedName>
</protein>
<dbReference type="InterPro" id="IPR058248">
    <property type="entry name" value="Lxx211020-like"/>
</dbReference>
<dbReference type="InterPro" id="IPR036182">
    <property type="entry name" value="PCuAC_sf"/>
</dbReference>
<dbReference type="PANTHER" id="PTHR36302">
    <property type="entry name" value="BLR7088 PROTEIN"/>
    <property type="match status" value="1"/>
</dbReference>
<evidence type="ECO:0008006" key="4">
    <source>
        <dbReference type="Google" id="ProtNLM"/>
    </source>
</evidence>
<accession>A0A512JL74</accession>
<name>A0A512JL74_9HYPH</name>
<dbReference type="EMBL" id="BJZV01000013">
    <property type="protein sequence ID" value="GEP10705.1"/>
    <property type="molecule type" value="Genomic_DNA"/>
</dbReference>
<evidence type="ECO:0000313" key="2">
    <source>
        <dbReference type="EMBL" id="GEP10705.1"/>
    </source>
</evidence>